<name>W5W493_9PSEU</name>
<dbReference type="Pfam" id="PF02737">
    <property type="entry name" value="3HCDH_N"/>
    <property type="match status" value="2"/>
</dbReference>
<proteinExistence type="inferred from homology"/>
<dbReference type="SUPFAM" id="SSF51735">
    <property type="entry name" value="NAD(P)-binding Rossmann-fold domains"/>
    <property type="match status" value="1"/>
</dbReference>
<feature type="site" description="Important for catalytic activity" evidence="11">
    <location>
        <position position="113"/>
    </location>
</feature>
<keyword evidence="7" id="KW-0560">Oxidoreductase</keyword>
<sequence>MKIAIIGAGTIGLSWATLFLSKGHTVTVSDPRPDLAQVVPRGALLAEPVEQAVAEAEVVQENGPERIEFKQDLFAAIEKAAPSDALILSSTSGLVASAMSEKMAEPGRLIVGHPFNPPHILPLVELVPSPATPDALVRRAREFYRSLGKVPVLVHKEVDGFVANRLQHVLFRECVSLVEQGVVSVAELDEIVTNSVGVRWATVGPFQAFHLGGGPGGLRHMMAHLMTDIEPETAARLAEAAEREYPLENYEQLCEMRDRLQSAIIELKGGVN</sequence>
<evidence type="ECO:0000256" key="3">
    <source>
        <dbReference type="ARBA" id="ARBA00009463"/>
    </source>
</evidence>
<dbReference type="EC" id="1.1.1.45" evidence="9"/>
<gene>
    <name evidence="14" type="ORF">KALB_2690</name>
</gene>
<evidence type="ECO:0000259" key="13">
    <source>
        <dbReference type="Pfam" id="PF02737"/>
    </source>
</evidence>
<dbReference type="eggNOG" id="COG1250">
    <property type="taxonomic scope" value="Bacteria"/>
</dbReference>
<dbReference type="EMBL" id="CP007155">
    <property type="protein sequence ID" value="AHH96058.1"/>
    <property type="molecule type" value="Genomic_DNA"/>
</dbReference>
<dbReference type="PIRSF" id="PIRSF000105">
    <property type="entry name" value="HCDH"/>
    <property type="match status" value="1"/>
</dbReference>
<dbReference type="PANTHER" id="PTHR48075">
    <property type="entry name" value="3-HYDROXYACYL-COA DEHYDROGENASE FAMILY PROTEIN"/>
    <property type="match status" value="1"/>
</dbReference>
<dbReference type="InterPro" id="IPR008927">
    <property type="entry name" value="6-PGluconate_DH-like_C_sf"/>
</dbReference>
<dbReference type="HOGENOM" id="CLU_009834_0_1_11"/>
<dbReference type="Gene3D" id="3.40.50.720">
    <property type="entry name" value="NAD(P)-binding Rossmann-like Domain"/>
    <property type="match status" value="2"/>
</dbReference>
<comment type="subcellular location">
    <subcellularLocation>
        <location evidence="1">Cytoplasm</location>
    </subcellularLocation>
</comment>
<keyword evidence="15" id="KW-1185">Reference proteome</keyword>
<reference evidence="14 15" key="1">
    <citation type="journal article" date="2014" name="BMC Genomics">
        <title>Complete genome sequence of producer of the glycopeptide antibiotic Aculeximycin Kutzneria albida DSM 43870T, a representative of minor genus of Pseudonocardiaceae.</title>
        <authorList>
            <person name="Rebets Y."/>
            <person name="Tokovenko B."/>
            <person name="Lushchyk I."/>
            <person name="Ruckert C."/>
            <person name="Zaburannyi N."/>
            <person name="Bechthold A."/>
            <person name="Kalinowski J."/>
            <person name="Luzhetskyy A."/>
        </authorList>
    </citation>
    <scope>NUCLEOTIDE SEQUENCE [LARGE SCALE GENOMIC DNA]</scope>
    <source>
        <strain evidence="14">DSM 43870</strain>
    </source>
</reference>
<comment type="subunit">
    <text evidence="4">Homodimer.</text>
</comment>
<dbReference type="InterPro" id="IPR006176">
    <property type="entry name" value="3-OHacyl-CoA_DH_NAD-bd"/>
</dbReference>
<evidence type="ECO:0000259" key="12">
    <source>
        <dbReference type="Pfam" id="PF00725"/>
    </source>
</evidence>
<dbReference type="InterPro" id="IPR036291">
    <property type="entry name" value="NAD(P)-bd_dom_sf"/>
</dbReference>
<dbReference type="GO" id="GO:0070403">
    <property type="term" value="F:NAD+ binding"/>
    <property type="evidence" value="ECO:0007669"/>
    <property type="project" value="InterPro"/>
</dbReference>
<organism evidence="14 15">
    <name type="scientific">Kutzneria albida DSM 43870</name>
    <dbReference type="NCBI Taxonomy" id="1449976"/>
    <lineage>
        <taxon>Bacteria</taxon>
        <taxon>Bacillati</taxon>
        <taxon>Actinomycetota</taxon>
        <taxon>Actinomycetes</taxon>
        <taxon>Pseudonocardiales</taxon>
        <taxon>Pseudonocardiaceae</taxon>
        <taxon>Kutzneria</taxon>
    </lineage>
</organism>
<dbReference type="OrthoDB" id="9771883at2"/>
<evidence type="ECO:0000256" key="1">
    <source>
        <dbReference type="ARBA" id="ARBA00004496"/>
    </source>
</evidence>
<accession>W5W493</accession>
<evidence type="ECO:0000313" key="14">
    <source>
        <dbReference type="EMBL" id="AHH96058.1"/>
    </source>
</evidence>
<feature type="domain" description="3-hydroxyacyl-CoA dehydrogenase NAD binding" evidence="13">
    <location>
        <begin position="49"/>
        <end position="157"/>
    </location>
</feature>
<dbReference type="GO" id="GO:0005737">
    <property type="term" value="C:cytoplasm"/>
    <property type="evidence" value="ECO:0007669"/>
    <property type="project" value="UniProtKB-SubCell"/>
</dbReference>
<evidence type="ECO:0000256" key="2">
    <source>
        <dbReference type="ARBA" id="ARBA00005086"/>
    </source>
</evidence>
<dbReference type="Gene3D" id="1.10.1040.10">
    <property type="entry name" value="N-(1-d-carboxylethyl)-l-norvaline Dehydrogenase, domain 2"/>
    <property type="match status" value="1"/>
</dbReference>
<dbReference type="STRING" id="1449976.KALB_2690"/>
<dbReference type="InterPro" id="IPR006108">
    <property type="entry name" value="3HC_DH_C"/>
</dbReference>
<dbReference type="GO" id="GO:0050104">
    <property type="term" value="F:L-gulonate 3-dehydrogenase activity"/>
    <property type="evidence" value="ECO:0007669"/>
    <property type="project" value="UniProtKB-EC"/>
</dbReference>
<protein>
    <recommendedName>
        <fullName evidence="10">L-gulonate 3-dehydrogenase</fullName>
        <ecNumber evidence="9">1.1.1.45</ecNumber>
    </recommendedName>
    <alternativeName>
        <fullName evidence="10">L-gulonate 3-dehydrogenase</fullName>
    </alternativeName>
</protein>
<dbReference type="Pfam" id="PF00725">
    <property type="entry name" value="3HCDH"/>
    <property type="match status" value="1"/>
</dbReference>
<feature type="domain" description="3-hydroxyacyl-CoA dehydrogenase C-terminal" evidence="12">
    <location>
        <begin position="160"/>
        <end position="228"/>
    </location>
</feature>
<dbReference type="PATRIC" id="fig|1449976.3.peg.2698"/>
<evidence type="ECO:0000256" key="7">
    <source>
        <dbReference type="ARBA" id="ARBA00023002"/>
    </source>
</evidence>
<dbReference type="GO" id="GO:0006631">
    <property type="term" value="P:fatty acid metabolic process"/>
    <property type="evidence" value="ECO:0007669"/>
    <property type="project" value="InterPro"/>
</dbReference>
<keyword evidence="6" id="KW-0597">Phosphoprotein</keyword>
<dbReference type="InterPro" id="IPR013328">
    <property type="entry name" value="6PGD_dom2"/>
</dbReference>
<dbReference type="InterPro" id="IPR022694">
    <property type="entry name" value="3-OHacyl-CoA_DH"/>
</dbReference>
<dbReference type="RefSeq" id="WP_025356210.1">
    <property type="nucleotide sequence ID" value="NZ_CP007155.1"/>
</dbReference>
<evidence type="ECO:0000256" key="9">
    <source>
        <dbReference type="ARBA" id="ARBA00038962"/>
    </source>
</evidence>
<comment type="similarity">
    <text evidence="3">Belongs to the 3-hydroxyacyl-CoA dehydrogenase family.</text>
</comment>
<evidence type="ECO:0000256" key="5">
    <source>
        <dbReference type="ARBA" id="ARBA00022490"/>
    </source>
</evidence>
<feature type="domain" description="3-hydroxyacyl-CoA dehydrogenase NAD binding" evidence="13">
    <location>
        <begin position="2"/>
        <end position="37"/>
    </location>
</feature>
<evidence type="ECO:0000256" key="10">
    <source>
        <dbReference type="ARBA" id="ARBA00042709"/>
    </source>
</evidence>
<dbReference type="PANTHER" id="PTHR48075:SF1">
    <property type="entry name" value="LAMBDA-CRYSTALLIN HOMOLOG"/>
    <property type="match status" value="1"/>
</dbReference>
<keyword evidence="5" id="KW-0963">Cytoplasm</keyword>
<evidence type="ECO:0000256" key="11">
    <source>
        <dbReference type="PIRSR" id="PIRSR000105-1"/>
    </source>
</evidence>
<keyword evidence="8" id="KW-0520">NAD</keyword>
<evidence type="ECO:0000313" key="15">
    <source>
        <dbReference type="Proteomes" id="UP000019225"/>
    </source>
</evidence>
<dbReference type="KEGG" id="kal:KALB_2690"/>
<dbReference type="SUPFAM" id="SSF48179">
    <property type="entry name" value="6-phosphogluconate dehydrogenase C-terminal domain-like"/>
    <property type="match status" value="1"/>
</dbReference>
<dbReference type="AlphaFoldDB" id="W5W493"/>
<comment type="pathway">
    <text evidence="2">Lipid metabolism; butanoate metabolism.</text>
</comment>
<evidence type="ECO:0000256" key="6">
    <source>
        <dbReference type="ARBA" id="ARBA00022553"/>
    </source>
</evidence>
<evidence type="ECO:0000256" key="8">
    <source>
        <dbReference type="ARBA" id="ARBA00023027"/>
    </source>
</evidence>
<evidence type="ECO:0000256" key="4">
    <source>
        <dbReference type="ARBA" id="ARBA00011738"/>
    </source>
</evidence>
<dbReference type="Proteomes" id="UP000019225">
    <property type="component" value="Chromosome"/>
</dbReference>